<keyword evidence="3 5" id="KW-0067">ATP-binding</keyword>
<dbReference type="RefSeq" id="WP_115791839.1">
    <property type="nucleotide sequence ID" value="NZ_QSLN01000001.1"/>
</dbReference>
<dbReference type="SMART" id="SM00382">
    <property type="entry name" value="AAA"/>
    <property type="match status" value="1"/>
</dbReference>
<accession>A0A3D8P8I0</accession>
<keyword evidence="1" id="KW-0813">Transport</keyword>
<keyword evidence="2" id="KW-0547">Nucleotide-binding</keyword>
<dbReference type="InterPro" id="IPR003439">
    <property type="entry name" value="ABC_transporter-like_ATP-bd"/>
</dbReference>
<evidence type="ECO:0000256" key="2">
    <source>
        <dbReference type="ARBA" id="ARBA00022741"/>
    </source>
</evidence>
<dbReference type="Pfam" id="PF00005">
    <property type="entry name" value="ABC_tran"/>
    <property type="match status" value="1"/>
</dbReference>
<evidence type="ECO:0000313" key="6">
    <source>
        <dbReference type="Proteomes" id="UP000256329"/>
    </source>
</evidence>
<dbReference type="GO" id="GO:0005524">
    <property type="term" value="F:ATP binding"/>
    <property type="evidence" value="ECO:0007669"/>
    <property type="project" value="UniProtKB-KW"/>
</dbReference>
<keyword evidence="6" id="KW-1185">Reference proteome</keyword>
<dbReference type="OrthoDB" id="9802264at2"/>
<dbReference type="Proteomes" id="UP000256329">
    <property type="component" value="Unassembled WGS sequence"/>
</dbReference>
<evidence type="ECO:0000256" key="3">
    <source>
        <dbReference type="ARBA" id="ARBA00022840"/>
    </source>
</evidence>
<dbReference type="PANTHER" id="PTHR42781">
    <property type="entry name" value="SPERMIDINE/PUTRESCINE IMPORT ATP-BINDING PROTEIN POTA"/>
    <property type="match status" value="1"/>
</dbReference>
<evidence type="ECO:0000256" key="1">
    <source>
        <dbReference type="ARBA" id="ARBA00022448"/>
    </source>
</evidence>
<evidence type="ECO:0000313" key="5">
    <source>
        <dbReference type="EMBL" id="RDV84845.1"/>
    </source>
</evidence>
<name>A0A3D8P8I0_9THEO</name>
<dbReference type="AlphaFoldDB" id="A0A3D8P8I0"/>
<dbReference type="InterPro" id="IPR027417">
    <property type="entry name" value="P-loop_NTPase"/>
</dbReference>
<comment type="caution">
    <text evidence="5">The sequence shown here is derived from an EMBL/GenBank/DDBJ whole genome shotgun (WGS) entry which is preliminary data.</text>
</comment>
<sequence length="224" mass="24507">MLEIKNLVKAFNGRPVLKGVSLQVGPEIKVVVGLNGSGKSTLLKVVAGILPADGGQVFLDGKEITSLPPEERGMGYVPQRPALFPHLSVRQNLLYGLRGKREDAAWVRQVVDLMGLGEYLDRRPAQLSGGYQSRVALARALIPRPRAMLLDEPLSSLDVAIRQKLWEEFHRVLRLLEVPVLYVTHDREEAERVGESFALLVGGVVQEVDSARQAFAALQSGVSA</sequence>
<protein>
    <submittedName>
        <fullName evidence="5">ABC transporter ATP-binding protein</fullName>
    </submittedName>
</protein>
<dbReference type="PROSITE" id="PS50893">
    <property type="entry name" value="ABC_TRANSPORTER_2"/>
    <property type="match status" value="1"/>
</dbReference>
<dbReference type="GO" id="GO:0016887">
    <property type="term" value="F:ATP hydrolysis activity"/>
    <property type="evidence" value="ECO:0007669"/>
    <property type="project" value="InterPro"/>
</dbReference>
<dbReference type="EMBL" id="QSLN01000001">
    <property type="protein sequence ID" value="RDV84845.1"/>
    <property type="molecule type" value="Genomic_DNA"/>
</dbReference>
<feature type="domain" description="ABC transporter" evidence="4">
    <location>
        <begin position="2"/>
        <end position="224"/>
    </location>
</feature>
<evidence type="ECO:0000259" key="4">
    <source>
        <dbReference type="PROSITE" id="PS50893"/>
    </source>
</evidence>
<gene>
    <name evidence="5" type="ORF">DXX99_02055</name>
</gene>
<reference evidence="5 6" key="1">
    <citation type="submission" date="2018-08" db="EMBL/GenBank/DDBJ databases">
        <title>Form III RuBisCO-mediated autotrophy in Thermodesulfobium bacteria.</title>
        <authorList>
            <person name="Toshchakov S.V."/>
            <person name="Kublanov I.V."/>
            <person name="Frolov E."/>
            <person name="Bonch-Osmolovskaya E.A."/>
            <person name="Tourova T.P."/>
            <person name="Chernych N.A."/>
            <person name="Lebedinsky A.V."/>
        </authorList>
    </citation>
    <scope>NUCLEOTIDE SEQUENCE [LARGE SCALE GENOMIC DNA]</scope>
    <source>
        <strain evidence="5 6">SR</strain>
    </source>
</reference>
<dbReference type="SUPFAM" id="SSF52540">
    <property type="entry name" value="P-loop containing nucleoside triphosphate hydrolases"/>
    <property type="match status" value="1"/>
</dbReference>
<proteinExistence type="predicted"/>
<dbReference type="InterPro" id="IPR003593">
    <property type="entry name" value="AAA+_ATPase"/>
</dbReference>
<dbReference type="Gene3D" id="3.40.50.300">
    <property type="entry name" value="P-loop containing nucleotide triphosphate hydrolases"/>
    <property type="match status" value="1"/>
</dbReference>
<organism evidence="5 6">
    <name type="scientific">Ammonifex thiophilus</name>
    <dbReference type="NCBI Taxonomy" id="444093"/>
    <lineage>
        <taxon>Bacteria</taxon>
        <taxon>Bacillati</taxon>
        <taxon>Bacillota</taxon>
        <taxon>Clostridia</taxon>
        <taxon>Thermoanaerobacterales</taxon>
        <taxon>Thermoanaerobacteraceae</taxon>
        <taxon>Ammonifex</taxon>
    </lineage>
</organism>
<dbReference type="InterPro" id="IPR050093">
    <property type="entry name" value="ABC_SmlMolc_Importer"/>
</dbReference>
<dbReference type="PANTHER" id="PTHR42781:SF4">
    <property type="entry name" value="SPERMIDINE_PUTRESCINE IMPORT ATP-BINDING PROTEIN POTA"/>
    <property type="match status" value="1"/>
</dbReference>